<protein>
    <recommendedName>
        <fullName evidence="4">Lipoprotein</fullName>
    </recommendedName>
</protein>
<evidence type="ECO:0000256" key="1">
    <source>
        <dbReference type="SAM" id="Phobius"/>
    </source>
</evidence>
<reference evidence="3" key="2">
    <citation type="submission" date="2023-07" db="EMBL/GenBank/DDBJ databases">
        <title>Genome of Winogradskyella sp. E313.</title>
        <authorList>
            <person name="Zhou Y."/>
        </authorList>
    </citation>
    <scope>NUCLEOTIDE SEQUENCE [LARGE SCALE GENOMIC DNA]</scope>
    <source>
        <strain evidence="3">E313</strain>
    </source>
</reference>
<proteinExistence type="predicted"/>
<comment type="caution">
    <text evidence="2">The sequence shown here is derived from an EMBL/GenBank/DDBJ whole genome shotgun (WGS) entry which is preliminary data.</text>
</comment>
<sequence length="167" mass="18894">MNSLKTITYLLFAFIIVLGFYNCSSSKNNTLNFKTLNGIEEVYYTSWAAGVKGGGSGINVFINVNSAFPKGIEFDSIYFRGKSVKLQTKPNDKELYIGYFKTNANTAGNELLLDQETVKEEKESPKIPFNLKNNECVVSYIQDGKRMYYKITDIEEKETTPYPSTPQ</sequence>
<keyword evidence="1" id="KW-1133">Transmembrane helix</keyword>
<reference evidence="3" key="1">
    <citation type="submission" date="2021-03" db="EMBL/GenBank/DDBJ databases">
        <title>Genome of Cognatishimia sp. F0-27.</title>
        <authorList>
            <person name="Ping X."/>
        </authorList>
    </citation>
    <scope>NUCLEOTIDE SEQUENCE [LARGE SCALE GENOMIC DNA]</scope>
    <source>
        <strain evidence="3">E313</strain>
    </source>
</reference>
<evidence type="ECO:0008006" key="4">
    <source>
        <dbReference type="Google" id="ProtNLM"/>
    </source>
</evidence>
<accession>A0ABS8EQY8</accession>
<evidence type="ECO:0000313" key="3">
    <source>
        <dbReference type="Proteomes" id="UP000778797"/>
    </source>
</evidence>
<name>A0ABS8EQY8_9FLAO</name>
<keyword evidence="3" id="KW-1185">Reference proteome</keyword>
<keyword evidence="1" id="KW-0812">Transmembrane</keyword>
<organism evidence="2 3">
    <name type="scientific">Winogradskyella immobilis</name>
    <dbReference type="NCBI Taxonomy" id="2816852"/>
    <lineage>
        <taxon>Bacteria</taxon>
        <taxon>Pseudomonadati</taxon>
        <taxon>Bacteroidota</taxon>
        <taxon>Flavobacteriia</taxon>
        <taxon>Flavobacteriales</taxon>
        <taxon>Flavobacteriaceae</taxon>
        <taxon>Winogradskyella</taxon>
    </lineage>
</organism>
<dbReference type="EMBL" id="JAFMPT010000031">
    <property type="protein sequence ID" value="MCC1485593.1"/>
    <property type="molecule type" value="Genomic_DNA"/>
</dbReference>
<gene>
    <name evidence="2" type="ORF">J1C55_13390</name>
</gene>
<keyword evidence="1" id="KW-0472">Membrane</keyword>
<dbReference type="RefSeq" id="WP_227478085.1">
    <property type="nucleotide sequence ID" value="NZ_JAFMPT010000031.1"/>
</dbReference>
<feature type="transmembrane region" description="Helical" evidence="1">
    <location>
        <begin position="6"/>
        <end position="24"/>
    </location>
</feature>
<dbReference type="Proteomes" id="UP000778797">
    <property type="component" value="Unassembled WGS sequence"/>
</dbReference>
<evidence type="ECO:0000313" key="2">
    <source>
        <dbReference type="EMBL" id="MCC1485593.1"/>
    </source>
</evidence>